<evidence type="ECO:0000313" key="3">
    <source>
        <dbReference type="EMBL" id="KAK3850030.1"/>
    </source>
</evidence>
<accession>A0AAE1BJI9</accession>
<keyword evidence="4" id="KW-1185">Reference proteome</keyword>
<keyword evidence="2" id="KW-0472">Membrane</keyword>
<dbReference type="AlphaFoldDB" id="A0AAE1BJI9"/>
<keyword evidence="2" id="KW-0812">Transmembrane</keyword>
<name>A0AAE1BJI9_PETCI</name>
<evidence type="ECO:0000256" key="1">
    <source>
        <dbReference type="SAM" id="MobiDB-lite"/>
    </source>
</evidence>
<feature type="transmembrane region" description="Helical" evidence="2">
    <location>
        <begin position="99"/>
        <end position="120"/>
    </location>
</feature>
<dbReference type="Proteomes" id="UP001286313">
    <property type="component" value="Unassembled WGS sequence"/>
</dbReference>
<proteinExistence type="predicted"/>
<protein>
    <submittedName>
        <fullName evidence="3">Uncharacterized protein</fullName>
    </submittedName>
</protein>
<keyword evidence="2" id="KW-1133">Transmembrane helix</keyword>
<evidence type="ECO:0000313" key="4">
    <source>
        <dbReference type="Proteomes" id="UP001286313"/>
    </source>
</evidence>
<gene>
    <name evidence="3" type="ORF">Pcinc_043245</name>
</gene>
<reference evidence="3" key="1">
    <citation type="submission" date="2023-10" db="EMBL/GenBank/DDBJ databases">
        <title>Genome assemblies of two species of porcelain crab, Petrolisthes cinctipes and Petrolisthes manimaculis (Anomura: Porcellanidae).</title>
        <authorList>
            <person name="Angst P."/>
        </authorList>
    </citation>
    <scope>NUCLEOTIDE SEQUENCE</scope>
    <source>
        <strain evidence="3">PB745_01</strain>
        <tissue evidence="3">Gill</tissue>
    </source>
</reference>
<evidence type="ECO:0000256" key="2">
    <source>
        <dbReference type="SAM" id="Phobius"/>
    </source>
</evidence>
<sequence length="122" mass="12554">MNVQAAARALFTHHPLGDSSRNSSSSRSSSSSTSSSGSESKTSSINNINNSDHGWPRSPRSLTLLLPQKSAATATAGHVAADLFGPGATPAALSGSRHVIVGLVVVLVPRVGLVVLRFVIRV</sequence>
<feature type="compositionally biased region" description="Low complexity" evidence="1">
    <location>
        <begin position="19"/>
        <end position="62"/>
    </location>
</feature>
<dbReference type="EMBL" id="JAWQEG010008580">
    <property type="protein sequence ID" value="KAK3850030.1"/>
    <property type="molecule type" value="Genomic_DNA"/>
</dbReference>
<organism evidence="3 4">
    <name type="scientific">Petrolisthes cinctipes</name>
    <name type="common">Flat porcelain crab</name>
    <dbReference type="NCBI Taxonomy" id="88211"/>
    <lineage>
        <taxon>Eukaryota</taxon>
        <taxon>Metazoa</taxon>
        <taxon>Ecdysozoa</taxon>
        <taxon>Arthropoda</taxon>
        <taxon>Crustacea</taxon>
        <taxon>Multicrustacea</taxon>
        <taxon>Malacostraca</taxon>
        <taxon>Eumalacostraca</taxon>
        <taxon>Eucarida</taxon>
        <taxon>Decapoda</taxon>
        <taxon>Pleocyemata</taxon>
        <taxon>Anomura</taxon>
        <taxon>Galatheoidea</taxon>
        <taxon>Porcellanidae</taxon>
        <taxon>Petrolisthes</taxon>
    </lineage>
</organism>
<comment type="caution">
    <text evidence="3">The sequence shown here is derived from an EMBL/GenBank/DDBJ whole genome shotgun (WGS) entry which is preliminary data.</text>
</comment>
<feature type="region of interest" description="Disordered" evidence="1">
    <location>
        <begin position="10"/>
        <end position="62"/>
    </location>
</feature>